<evidence type="ECO:0000259" key="7">
    <source>
        <dbReference type="SMART" id="SM01060"/>
    </source>
</evidence>
<evidence type="ECO:0000313" key="9">
    <source>
        <dbReference type="Proteomes" id="UP000016923"/>
    </source>
</evidence>
<keyword evidence="3" id="KW-0479">Metal-binding</keyword>
<keyword evidence="9" id="KW-1185">Reference proteome</keyword>
<dbReference type="PRINTS" id="PR00067">
    <property type="entry name" value="CATALASE"/>
</dbReference>
<dbReference type="HOGENOM" id="CLU_774104_0_0_1"/>
<organism evidence="8 9">
    <name type="scientific">Ophiostoma piceae (strain UAMH 11346)</name>
    <name type="common">Sap stain fungus</name>
    <dbReference type="NCBI Taxonomy" id="1262450"/>
    <lineage>
        <taxon>Eukaryota</taxon>
        <taxon>Fungi</taxon>
        <taxon>Dikarya</taxon>
        <taxon>Ascomycota</taxon>
        <taxon>Pezizomycotina</taxon>
        <taxon>Sordariomycetes</taxon>
        <taxon>Sordariomycetidae</taxon>
        <taxon>Ophiostomatales</taxon>
        <taxon>Ophiostomataceae</taxon>
        <taxon>Ophiostoma</taxon>
    </lineage>
</organism>
<dbReference type="OrthoDB" id="6880011at2759"/>
<dbReference type="Pfam" id="PF06628">
    <property type="entry name" value="Catalase-rel"/>
    <property type="match status" value="1"/>
</dbReference>
<dbReference type="GO" id="GO:0004096">
    <property type="term" value="F:catalase activity"/>
    <property type="evidence" value="ECO:0007669"/>
    <property type="project" value="UniProtKB-EC"/>
</dbReference>
<dbReference type="GO" id="GO:0020037">
    <property type="term" value="F:heme binding"/>
    <property type="evidence" value="ECO:0007669"/>
    <property type="project" value="InterPro"/>
</dbReference>
<dbReference type="eggNOG" id="KOG0047">
    <property type="taxonomic scope" value="Eukaryota"/>
</dbReference>
<dbReference type="Gene3D" id="2.40.180.10">
    <property type="entry name" value="Catalase core domain"/>
    <property type="match status" value="2"/>
</dbReference>
<dbReference type="PANTHER" id="PTHR11465">
    <property type="entry name" value="CATALASE"/>
    <property type="match status" value="1"/>
</dbReference>
<dbReference type="GO" id="GO:0042744">
    <property type="term" value="P:hydrogen peroxide catabolic process"/>
    <property type="evidence" value="ECO:0007669"/>
    <property type="project" value="UniProtKB-KW"/>
</dbReference>
<name>S3BT99_OPHP1</name>
<keyword evidence="2" id="KW-0349">Heme</keyword>
<evidence type="ECO:0000256" key="6">
    <source>
        <dbReference type="ARBA" id="ARBA00023324"/>
    </source>
</evidence>
<dbReference type="InterPro" id="IPR020835">
    <property type="entry name" value="Catalase_sf"/>
</dbReference>
<dbReference type="InterPro" id="IPR018028">
    <property type="entry name" value="Catalase"/>
</dbReference>
<evidence type="ECO:0000256" key="1">
    <source>
        <dbReference type="ARBA" id="ARBA00022559"/>
    </source>
</evidence>
<dbReference type="Proteomes" id="UP000016923">
    <property type="component" value="Unassembled WGS sequence"/>
</dbReference>
<dbReference type="SMART" id="SM01060">
    <property type="entry name" value="Catalase"/>
    <property type="match status" value="1"/>
</dbReference>
<gene>
    <name evidence="8" type="ORF">F503_03980</name>
</gene>
<dbReference type="GO" id="GO:0046872">
    <property type="term" value="F:metal ion binding"/>
    <property type="evidence" value="ECO:0007669"/>
    <property type="project" value="UniProtKB-KW"/>
</dbReference>
<dbReference type="InterPro" id="IPR010582">
    <property type="entry name" value="Catalase_immune_responsive"/>
</dbReference>
<dbReference type="Pfam" id="PF00199">
    <property type="entry name" value="Catalase"/>
    <property type="match status" value="3"/>
</dbReference>
<dbReference type="GO" id="GO:0005777">
    <property type="term" value="C:peroxisome"/>
    <property type="evidence" value="ECO:0007669"/>
    <property type="project" value="TreeGrafter"/>
</dbReference>
<keyword evidence="5" id="KW-0408">Iron</keyword>
<dbReference type="AlphaFoldDB" id="S3BT99"/>
<dbReference type="PANTHER" id="PTHR11465:SF26">
    <property type="entry name" value="CATALASE 2"/>
    <property type="match status" value="1"/>
</dbReference>
<evidence type="ECO:0000256" key="5">
    <source>
        <dbReference type="ARBA" id="ARBA00023004"/>
    </source>
</evidence>
<evidence type="ECO:0000256" key="4">
    <source>
        <dbReference type="ARBA" id="ARBA00023002"/>
    </source>
</evidence>
<evidence type="ECO:0000313" key="8">
    <source>
        <dbReference type="EMBL" id="EPE02631.1"/>
    </source>
</evidence>
<sequence length="358" mass="40607">MVTQHTFVIPNRDTQLIETLAHFARERIPEYVVHAKAAGAYGEFECTSDCTDITSASFLNTISKKINMLLRISTIGPERGSADTTRDVHGWAMKLYTDEGNLDWVFNNSTNKPDNNTVMSPEQAKSCKWNIFDMTKVWPHKDFPLRQVGRLTINRNVSRLYFTHTYITCPLTPMSLAKPRNYFADIEQVAFSLSNMVPGWAPSVDPTRYLLGVNYQQLPTNRPAVPVYCPFQRDGFMMNFSDNYGADPNYVGSTLQPTTFKTTRQGLTYSTLTEHEKWASQVSSFTGELSTQDFEQAAGLWGVLGRDPGHQDRFIGNVADNLRSVMYLKLRTMVYELFSRVDKDLGARLQKATESLLT</sequence>
<dbReference type="VEuPathDB" id="FungiDB:F503_03980"/>
<dbReference type="EMBL" id="KE148175">
    <property type="protein sequence ID" value="EPE02631.1"/>
    <property type="molecule type" value="Genomic_DNA"/>
</dbReference>
<accession>S3BT99</accession>
<proteinExistence type="predicted"/>
<keyword evidence="1" id="KW-0575">Peroxidase</keyword>
<reference evidence="8 9" key="1">
    <citation type="journal article" date="2013" name="BMC Genomics">
        <title>The genome and transcriptome of the pine saprophyte Ophiostoma piceae, and a comparison with the bark beetle-associated pine pathogen Grosmannia clavigera.</title>
        <authorList>
            <person name="Haridas S."/>
            <person name="Wang Y."/>
            <person name="Lim L."/>
            <person name="Massoumi Alamouti S."/>
            <person name="Jackman S."/>
            <person name="Docking R."/>
            <person name="Robertson G."/>
            <person name="Birol I."/>
            <person name="Bohlmann J."/>
            <person name="Breuil C."/>
        </authorList>
    </citation>
    <scope>NUCLEOTIDE SEQUENCE [LARGE SCALE GENOMIC DNA]</scope>
    <source>
        <strain evidence="8 9">UAMH 11346</strain>
    </source>
</reference>
<dbReference type="GO" id="GO:0042542">
    <property type="term" value="P:response to hydrogen peroxide"/>
    <property type="evidence" value="ECO:0007669"/>
    <property type="project" value="TreeGrafter"/>
</dbReference>
<dbReference type="OMA" id="VQVYCPF"/>
<dbReference type="InterPro" id="IPR011614">
    <property type="entry name" value="Catalase_core"/>
</dbReference>
<dbReference type="STRING" id="1262450.S3BT99"/>
<feature type="domain" description="Catalase core" evidence="7">
    <location>
        <begin position="1"/>
        <end position="259"/>
    </location>
</feature>
<dbReference type="PROSITE" id="PS51402">
    <property type="entry name" value="CATALASE_3"/>
    <property type="match status" value="1"/>
</dbReference>
<dbReference type="SUPFAM" id="SSF56634">
    <property type="entry name" value="Heme-dependent catalase-like"/>
    <property type="match status" value="1"/>
</dbReference>
<protein>
    <submittedName>
        <fullName evidence="8">Catalase</fullName>
    </submittedName>
</protein>
<evidence type="ECO:0000256" key="2">
    <source>
        <dbReference type="ARBA" id="ARBA00022617"/>
    </source>
</evidence>
<keyword evidence="6" id="KW-0376">Hydrogen peroxide</keyword>
<keyword evidence="4" id="KW-0560">Oxidoreductase</keyword>
<dbReference type="GO" id="GO:0005739">
    <property type="term" value="C:mitochondrion"/>
    <property type="evidence" value="ECO:0007669"/>
    <property type="project" value="TreeGrafter"/>
</dbReference>
<evidence type="ECO:0000256" key="3">
    <source>
        <dbReference type="ARBA" id="ARBA00022723"/>
    </source>
</evidence>